<evidence type="ECO:0008006" key="4">
    <source>
        <dbReference type="Google" id="ProtNLM"/>
    </source>
</evidence>
<dbReference type="RefSeq" id="XP_066079755.1">
    <property type="nucleotide sequence ID" value="XM_066223658.1"/>
</dbReference>
<evidence type="ECO:0000313" key="2">
    <source>
        <dbReference type="EMBL" id="WWC92993.1"/>
    </source>
</evidence>
<dbReference type="Proteomes" id="UP001355207">
    <property type="component" value="Chromosome 11"/>
</dbReference>
<accession>A0AAX4K765</accession>
<dbReference type="AlphaFoldDB" id="A0AAX4K765"/>
<sequence>MGNPFKSLFKRKESTPAVQYNGPLTPIVDIPFEVKPMPLINPVKQAKVDEQKRKIQDKLDEQERKQREKEQKRLDKEAKKRESKSFFRSRSTPLASESKATITLPGELIPLIISFVTDQSTLRELTLVNKCLNEIATPILYRDIKLLSAQSIGWFCLYMAEVNPEKHEKYIKSIELKFDLRTWDVNLFELRNVSPSLDKKPWIWSLFEPPNNLEKLIVTTSGPQRIGYNEMKETGYRIDLYDLVNDWLEIFVSYYGPKKFNGKHLDENDNERYSSWTGGCLFNLMSKWISLQELYLPIVPHETSNHGLHVLLPEIKVPYRRLSLIEIHSWNFDQFGTNGAQLERWLDSLAKNNNVDKVKNKETKIKKLQDEGKVYDEAEDEASQNDFRVFMQIRNPTESSTITKVQEWIDATDLRKKWFKTANQGRILGIGEFEDAA</sequence>
<gene>
    <name evidence="2" type="ORF">L201_007957</name>
</gene>
<dbReference type="GeneID" id="91098625"/>
<dbReference type="EMBL" id="CP144108">
    <property type="protein sequence ID" value="WWC92993.1"/>
    <property type="molecule type" value="Genomic_DNA"/>
</dbReference>
<evidence type="ECO:0000313" key="3">
    <source>
        <dbReference type="Proteomes" id="UP001355207"/>
    </source>
</evidence>
<keyword evidence="3" id="KW-1185">Reference proteome</keyword>
<feature type="region of interest" description="Disordered" evidence="1">
    <location>
        <begin position="41"/>
        <end position="92"/>
    </location>
</feature>
<evidence type="ECO:0000256" key="1">
    <source>
        <dbReference type="SAM" id="MobiDB-lite"/>
    </source>
</evidence>
<name>A0AAX4K765_9TREE</name>
<feature type="region of interest" description="Disordered" evidence="1">
    <location>
        <begin position="1"/>
        <end position="22"/>
    </location>
</feature>
<proteinExistence type="predicted"/>
<reference evidence="2 3" key="1">
    <citation type="submission" date="2024-01" db="EMBL/GenBank/DDBJ databases">
        <title>Comparative genomics of Cryptococcus and Kwoniella reveals pathogenesis evolution and contrasting modes of karyotype evolution via chromosome fusion or intercentromeric recombination.</title>
        <authorList>
            <person name="Coelho M.A."/>
            <person name="David-Palma M."/>
            <person name="Shea T."/>
            <person name="Bowers K."/>
            <person name="McGinley-Smith S."/>
            <person name="Mohammad A.W."/>
            <person name="Gnirke A."/>
            <person name="Yurkov A.M."/>
            <person name="Nowrousian M."/>
            <person name="Sun S."/>
            <person name="Cuomo C.A."/>
            <person name="Heitman J."/>
        </authorList>
    </citation>
    <scope>NUCLEOTIDE SEQUENCE [LARGE SCALE GENOMIC DNA]</scope>
    <source>
        <strain evidence="2 3">CBS 6074</strain>
    </source>
</reference>
<protein>
    <recommendedName>
        <fullName evidence="4">F-box domain-containing protein</fullName>
    </recommendedName>
</protein>
<organism evidence="2 3">
    <name type="scientific">Kwoniella dendrophila CBS 6074</name>
    <dbReference type="NCBI Taxonomy" id="1295534"/>
    <lineage>
        <taxon>Eukaryota</taxon>
        <taxon>Fungi</taxon>
        <taxon>Dikarya</taxon>
        <taxon>Basidiomycota</taxon>
        <taxon>Agaricomycotina</taxon>
        <taxon>Tremellomycetes</taxon>
        <taxon>Tremellales</taxon>
        <taxon>Cryptococcaceae</taxon>
        <taxon>Kwoniella</taxon>
    </lineage>
</organism>
<feature type="compositionally biased region" description="Basic and acidic residues" evidence="1">
    <location>
        <begin position="46"/>
        <end position="85"/>
    </location>
</feature>